<dbReference type="PANTHER" id="PTHR24321:SF8">
    <property type="entry name" value="ESTRADIOL 17-BETA-DEHYDROGENASE 8-RELATED"/>
    <property type="match status" value="1"/>
</dbReference>
<dbReference type="AlphaFoldDB" id="A0A6J6BGY6"/>
<dbReference type="PANTHER" id="PTHR24321">
    <property type="entry name" value="DEHYDROGENASES, SHORT CHAIN"/>
    <property type="match status" value="1"/>
</dbReference>
<dbReference type="CDD" id="cd05233">
    <property type="entry name" value="SDR_c"/>
    <property type="match status" value="1"/>
</dbReference>
<evidence type="ECO:0000256" key="2">
    <source>
        <dbReference type="ARBA" id="ARBA00023002"/>
    </source>
</evidence>
<dbReference type="Pfam" id="PF13561">
    <property type="entry name" value="adh_short_C2"/>
    <property type="match status" value="1"/>
</dbReference>
<protein>
    <submittedName>
        <fullName evidence="3">Unannotated protein</fullName>
    </submittedName>
</protein>
<gene>
    <name evidence="3" type="ORF">UFOPK1493_00103</name>
</gene>
<dbReference type="InterPro" id="IPR020904">
    <property type="entry name" value="Sc_DH/Rdtase_CS"/>
</dbReference>
<dbReference type="GO" id="GO:0016491">
    <property type="term" value="F:oxidoreductase activity"/>
    <property type="evidence" value="ECO:0007669"/>
    <property type="project" value="UniProtKB-KW"/>
</dbReference>
<dbReference type="SUPFAM" id="SSF51735">
    <property type="entry name" value="NAD(P)-binding Rossmann-fold domains"/>
    <property type="match status" value="1"/>
</dbReference>
<dbReference type="PRINTS" id="PR00080">
    <property type="entry name" value="SDRFAMILY"/>
</dbReference>
<organism evidence="3">
    <name type="scientific">freshwater metagenome</name>
    <dbReference type="NCBI Taxonomy" id="449393"/>
    <lineage>
        <taxon>unclassified sequences</taxon>
        <taxon>metagenomes</taxon>
        <taxon>ecological metagenomes</taxon>
    </lineage>
</organism>
<dbReference type="FunFam" id="3.40.50.720:FF:000084">
    <property type="entry name" value="Short-chain dehydrogenase reductase"/>
    <property type="match status" value="1"/>
</dbReference>
<dbReference type="PRINTS" id="PR00081">
    <property type="entry name" value="GDHRDH"/>
</dbReference>
<name>A0A6J6BGY6_9ZZZZ</name>
<evidence type="ECO:0000256" key="1">
    <source>
        <dbReference type="ARBA" id="ARBA00006484"/>
    </source>
</evidence>
<accession>A0A6J6BGY6</accession>
<evidence type="ECO:0000313" key="3">
    <source>
        <dbReference type="EMBL" id="CAB4537937.1"/>
    </source>
</evidence>
<dbReference type="EMBL" id="CAEZSR010000002">
    <property type="protein sequence ID" value="CAB4537937.1"/>
    <property type="molecule type" value="Genomic_DNA"/>
</dbReference>
<keyword evidence="2" id="KW-0560">Oxidoreductase</keyword>
<reference evidence="3" key="1">
    <citation type="submission" date="2020-05" db="EMBL/GenBank/DDBJ databases">
        <authorList>
            <person name="Chiriac C."/>
            <person name="Salcher M."/>
            <person name="Ghai R."/>
            <person name="Kavagutti S V."/>
        </authorList>
    </citation>
    <scope>NUCLEOTIDE SEQUENCE</scope>
</reference>
<proteinExistence type="inferred from homology"/>
<dbReference type="InterPro" id="IPR002347">
    <property type="entry name" value="SDR_fam"/>
</dbReference>
<sequence>MDPEHGRAPTASGSLHGRLALVTGAAAGIGRAITDRFVDDGAVVIAGDLDAAGLDALQAEHGDRVIVQVCDVTEESSVAALADLATDRGGLDIAVANAGKGAYSPIVDHPLESWQEIIDLCLTGVFLTVKHAGRVMNDGGSIVNIASLNAIQPAEGMAAYCTAKAGVAMLTRVAAMELGHRRIRVNTVAPGLVQTNATSAFFMIPGVVEEFVENTTVGRFAQPADIASMVAFLAGPGSDFVSAGFFSVDGGASTKRYPDLPGAFSRLGDATAP</sequence>
<comment type="similarity">
    <text evidence="1">Belongs to the short-chain dehydrogenases/reductases (SDR) family.</text>
</comment>
<dbReference type="PROSITE" id="PS00061">
    <property type="entry name" value="ADH_SHORT"/>
    <property type="match status" value="1"/>
</dbReference>
<dbReference type="InterPro" id="IPR036291">
    <property type="entry name" value="NAD(P)-bd_dom_sf"/>
</dbReference>
<dbReference type="Gene3D" id="3.40.50.720">
    <property type="entry name" value="NAD(P)-binding Rossmann-like Domain"/>
    <property type="match status" value="1"/>
</dbReference>